<gene>
    <name evidence="3" type="ORF">GCM10017653_12390</name>
</gene>
<feature type="transmembrane region" description="Helical" evidence="1">
    <location>
        <begin position="278"/>
        <end position="297"/>
    </location>
</feature>
<organism evidence="3 4">
    <name type="scientific">Ancylobacter defluvii</name>
    <dbReference type="NCBI Taxonomy" id="1282440"/>
    <lineage>
        <taxon>Bacteria</taxon>
        <taxon>Pseudomonadati</taxon>
        <taxon>Pseudomonadota</taxon>
        <taxon>Alphaproteobacteria</taxon>
        <taxon>Hyphomicrobiales</taxon>
        <taxon>Xanthobacteraceae</taxon>
        <taxon>Ancylobacter</taxon>
    </lineage>
</organism>
<keyword evidence="1" id="KW-0812">Transmembrane</keyword>
<dbReference type="PROSITE" id="PS51257">
    <property type="entry name" value="PROKAR_LIPOPROTEIN"/>
    <property type="match status" value="1"/>
</dbReference>
<feature type="transmembrane region" description="Helical" evidence="1">
    <location>
        <begin position="165"/>
        <end position="184"/>
    </location>
</feature>
<sequence>MTARRVLRGVAAAAPAAGHGAFLFAVGCVMAANVLLPLQDALTKRFIEELPVAQVLLVRSFTVMAIALALGRGKVAGRILRSPLKRTMVVRALVMFAAWTAFYQAMATLPLAQAVTLYFVSPIFVAVASGPVLGEWPSARHWLAIGVGFLGVVLASGLVRFELSAAVALALTSAALWAAALLMLRSMASEESSLVQVTVVNGVFVLAAAAQLPFAGWQLSAADAFGIALIGIVGGAGQFTLYEAARRIPAHLIAVLEYAALIPGFALGYLMFGDVPTALVTLGAVLVVISGVQAVLLESRRATTTAGTAAAGELSPGELAALPALPFAPFLPPSQQETRMSKETHDLVVNYIAKYRFPFPGQTTWPEGYVTTTNVPEAQAAIPTPAGDHYPDIVITDRTGRVRELGEVEMNIGPQALPYLKAGSELTDNDTPTHVKHFFVYVPAGQEEVAQKLLEDNAISYAGVRGFTVNADGTVKVVPSVTKGDPYDHQITDPAAA</sequence>
<feature type="transmembrane region" description="Helical" evidence="1">
    <location>
        <begin position="141"/>
        <end position="159"/>
    </location>
</feature>
<feature type="transmembrane region" description="Helical" evidence="1">
    <location>
        <begin position="193"/>
        <end position="212"/>
    </location>
</feature>
<dbReference type="EMBL" id="BSFM01000005">
    <property type="protein sequence ID" value="GLK83170.1"/>
    <property type="molecule type" value="Genomic_DNA"/>
</dbReference>
<protein>
    <recommendedName>
        <fullName evidence="2">EamA domain-containing protein</fullName>
    </recommendedName>
</protein>
<dbReference type="Pfam" id="PF00892">
    <property type="entry name" value="EamA"/>
    <property type="match status" value="1"/>
</dbReference>
<feature type="domain" description="EamA" evidence="2">
    <location>
        <begin position="30"/>
        <end position="156"/>
    </location>
</feature>
<evidence type="ECO:0000313" key="4">
    <source>
        <dbReference type="Proteomes" id="UP001143330"/>
    </source>
</evidence>
<evidence type="ECO:0000256" key="1">
    <source>
        <dbReference type="SAM" id="Phobius"/>
    </source>
</evidence>
<feature type="transmembrane region" description="Helical" evidence="1">
    <location>
        <begin position="224"/>
        <end position="245"/>
    </location>
</feature>
<accession>A0A9W6NA37</accession>
<dbReference type="RefSeq" id="WP_213365916.1">
    <property type="nucleotide sequence ID" value="NZ_BSFM01000005.1"/>
</dbReference>
<reference evidence="3" key="1">
    <citation type="journal article" date="2014" name="Int. J. Syst. Evol. Microbiol.">
        <title>Complete genome sequence of Corynebacterium casei LMG S-19264T (=DSM 44701T), isolated from a smear-ripened cheese.</title>
        <authorList>
            <consortium name="US DOE Joint Genome Institute (JGI-PGF)"/>
            <person name="Walter F."/>
            <person name="Albersmeier A."/>
            <person name="Kalinowski J."/>
            <person name="Ruckert C."/>
        </authorList>
    </citation>
    <scope>NUCLEOTIDE SEQUENCE</scope>
    <source>
        <strain evidence="3">VKM B-2789</strain>
    </source>
</reference>
<keyword evidence="4" id="KW-1185">Reference proteome</keyword>
<keyword evidence="1" id="KW-0472">Membrane</keyword>
<comment type="caution">
    <text evidence="3">The sequence shown here is derived from an EMBL/GenBank/DDBJ whole genome shotgun (WGS) entry which is preliminary data.</text>
</comment>
<proteinExistence type="predicted"/>
<feature type="transmembrane region" description="Helical" evidence="1">
    <location>
        <begin position="252"/>
        <end position="272"/>
    </location>
</feature>
<dbReference type="AlphaFoldDB" id="A0A9W6NA37"/>
<dbReference type="InterPro" id="IPR037185">
    <property type="entry name" value="EmrE-like"/>
</dbReference>
<dbReference type="Proteomes" id="UP001143330">
    <property type="component" value="Unassembled WGS sequence"/>
</dbReference>
<name>A0A9W6NA37_9HYPH</name>
<feature type="transmembrane region" description="Helical" evidence="1">
    <location>
        <begin position="52"/>
        <end position="71"/>
    </location>
</feature>
<reference evidence="3" key="2">
    <citation type="submission" date="2023-01" db="EMBL/GenBank/DDBJ databases">
        <authorList>
            <person name="Sun Q."/>
            <person name="Evtushenko L."/>
        </authorList>
    </citation>
    <scope>NUCLEOTIDE SEQUENCE</scope>
    <source>
        <strain evidence="3">VKM B-2789</strain>
    </source>
</reference>
<dbReference type="SUPFAM" id="SSF103481">
    <property type="entry name" value="Multidrug resistance efflux transporter EmrE"/>
    <property type="match status" value="2"/>
</dbReference>
<keyword evidence="1" id="KW-1133">Transmembrane helix</keyword>
<evidence type="ECO:0000259" key="2">
    <source>
        <dbReference type="Pfam" id="PF00892"/>
    </source>
</evidence>
<dbReference type="PANTHER" id="PTHR22911">
    <property type="entry name" value="ACYL-MALONYL CONDENSING ENZYME-RELATED"/>
    <property type="match status" value="1"/>
</dbReference>
<dbReference type="InterPro" id="IPR000620">
    <property type="entry name" value="EamA_dom"/>
</dbReference>
<dbReference type="PANTHER" id="PTHR22911:SF103">
    <property type="entry name" value="BLR2811 PROTEIN"/>
    <property type="match status" value="1"/>
</dbReference>
<evidence type="ECO:0000313" key="3">
    <source>
        <dbReference type="EMBL" id="GLK83170.1"/>
    </source>
</evidence>
<feature type="transmembrane region" description="Helical" evidence="1">
    <location>
        <begin position="115"/>
        <end position="134"/>
    </location>
</feature>
<dbReference type="GO" id="GO:0016020">
    <property type="term" value="C:membrane"/>
    <property type="evidence" value="ECO:0007669"/>
    <property type="project" value="InterPro"/>
</dbReference>
<feature type="transmembrane region" description="Helical" evidence="1">
    <location>
        <begin position="12"/>
        <end position="32"/>
    </location>
</feature>
<feature type="transmembrane region" description="Helical" evidence="1">
    <location>
        <begin position="92"/>
        <end position="109"/>
    </location>
</feature>